<protein>
    <submittedName>
        <fullName evidence="1">Ribosome-associated translation inhibitor RaiA</fullName>
    </submittedName>
</protein>
<keyword evidence="2" id="KW-1185">Reference proteome</keyword>
<comment type="caution">
    <text evidence="1">The sequence shown here is derived from an EMBL/GenBank/DDBJ whole genome shotgun (WGS) entry which is preliminary data.</text>
</comment>
<evidence type="ECO:0000313" key="1">
    <source>
        <dbReference type="EMBL" id="MDQ0320306.1"/>
    </source>
</evidence>
<accession>A0ABU0BPY4</accession>
<dbReference type="InterPro" id="IPR037233">
    <property type="entry name" value="CcmK-like_sf"/>
</dbReference>
<dbReference type="RefSeq" id="WP_307229947.1">
    <property type="nucleotide sequence ID" value="NZ_JAUSVF010000001.1"/>
</dbReference>
<proteinExistence type="predicted"/>
<dbReference type="EMBL" id="JAUSVF010000001">
    <property type="protein sequence ID" value="MDQ0320306.1"/>
    <property type="molecule type" value="Genomic_DNA"/>
</dbReference>
<dbReference type="Gene3D" id="3.30.70.1710">
    <property type="match status" value="1"/>
</dbReference>
<sequence>MALLIYEMAPALFACVAANEAEKVAPNAVINDVQMMGATGRLFISGTREDMQLARDTITAKLETIKGR</sequence>
<gene>
    <name evidence="1" type="ORF">QO002_002444</name>
</gene>
<evidence type="ECO:0000313" key="2">
    <source>
        <dbReference type="Proteomes" id="UP001230207"/>
    </source>
</evidence>
<reference evidence="1 2" key="1">
    <citation type="submission" date="2023-07" db="EMBL/GenBank/DDBJ databases">
        <title>Genomic Encyclopedia of Type Strains, Phase IV (KMG-IV): sequencing the most valuable type-strain genomes for metagenomic binning, comparative biology and taxonomic classification.</title>
        <authorList>
            <person name="Goeker M."/>
        </authorList>
    </citation>
    <scope>NUCLEOTIDE SEQUENCE [LARGE SCALE GENOMIC DNA]</scope>
    <source>
        <strain evidence="1 2">DSM 1112</strain>
    </source>
</reference>
<dbReference type="Proteomes" id="UP001230207">
    <property type="component" value="Unassembled WGS sequence"/>
</dbReference>
<name>A0ABU0BPY4_9HYPH</name>
<organism evidence="1 2">
    <name type="scientific">Pararhizobium capsulatum DSM 1112</name>
    <dbReference type="NCBI Taxonomy" id="1121113"/>
    <lineage>
        <taxon>Bacteria</taxon>
        <taxon>Pseudomonadati</taxon>
        <taxon>Pseudomonadota</taxon>
        <taxon>Alphaproteobacteria</taxon>
        <taxon>Hyphomicrobiales</taxon>
        <taxon>Rhizobiaceae</taxon>
        <taxon>Rhizobium/Agrobacterium group</taxon>
        <taxon>Pararhizobium</taxon>
    </lineage>
</organism>